<keyword evidence="2" id="KW-1133">Transmembrane helix</keyword>
<reference evidence="4" key="1">
    <citation type="submission" date="2003-08" db="EMBL/GenBank/DDBJ databases">
        <authorList>
            <person name="Birren B."/>
            <person name="Nusbaum C."/>
            <person name="Abebe A."/>
            <person name="Abouelleil A."/>
            <person name="Adekoya E."/>
            <person name="Ait-zahra M."/>
            <person name="Allen N."/>
            <person name="Allen T."/>
            <person name="An P."/>
            <person name="Anderson M."/>
            <person name="Anderson S."/>
            <person name="Arachchi H."/>
            <person name="Armbruster J."/>
            <person name="Bachantsang P."/>
            <person name="Baldwin J."/>
            <person name="Barry A."/>
            <person name="Bayul T."/>
            <person name="Blitshsteyn B."/>
            <person name="Bloom T."/>
            <person name="Blye J."/>
            <person name="Boguslavskiy L."/>
            <person name="Borowsky M."/>
            <person name="Boukhgalter B."/>
            <person name="Brunache A."/>
            <person name="Butler J."/>
            <person name="Calixte N."/>
            <person name="Calvo S."/>
            <person name="Camarata J."/>
            <person name="Campo K."/>
            <person name="Chang J."/>
            <person name="Cheshatsang Y."/>
            <person name="Citroen M."/>
            <person name="Collymore A."/>
            <person name="Considine T."/>
            <person name="Cook A."/>
            <person name="Cooke P."/>
            <person name="Corum B."/>
            <person name="Cuomo C."/>
            <person name="David R."/>
            <person name="Dawoe T."/>
            <person name="Degray S."/>
            <person name="Dodge S."/>
            <person name="Dooley K."/>
            <person name="Dorje P."/>
            <person name="Dorjee K."/>
            <person name="Dorris L."/>
            <person name="Duffey N."/>
            <person name="Dupes A."/>
            <person name="Elkins T."/>
            <person name="Engels R."/>
            <person name="Erickson J."/>
            <person name="Farina A."/>
            <person name="Faro S."/>
            <person name="Ferreira P."/>
            <person name="Fischer H."/>
            <person name="Fitzgerald M."/>
            <person name="Foley K."/>
            <person name="Gage D."/>
            <person name="Galagan J."/>
            <person name="Gearin G."/>
            <person name="Gnerre S."/>
            <person name="Gnirke A."/>
            <person name="Goyette A."/>
            <person name="Graham J."/>
            <person name="Grandbois E."/>
            <person name="Gyaltsen K."/>
            <person name="Hafez N."/>
            <person name="Hagopian D."/>
            <person name="Hagos B."/>
            <person name="Hall J."/>
            <person name="Hatcher B."/>
            <person name="Heller A."/>
            <person name="Higgins H."/>
            <person name="Honan T."/>
            <person name="Horn A."/>
            <person name="Houde N."/>
            <person name="Hughes L."/>
            <person name="Hulme W."/>
            <person name="Husby E."/>
            <person name="Iliev I."/>
            <person name="Jaffe D."/>
            <person name="Jones C."/>
            <person name="Kamal M."/>
            <person name="Kamat A."/>
            <person name="Kamvysselis M."/>
            <person name="Karlsson E."/>
            <person name="Kells C."/>
            <person name="Kieu A."/>
            <person name="Kisner P."/>
            <person name="Kodira C."/>
            <person name="Kulbokas E."/>
            <person name="Labutti K."/>
            <person name="Lama D."/>
            <person name="Landers T."/>
            <person name="Leger J."/>
            <person name="Levine S."/>
            <person name="Lewis D."/>
            <person name="Lewis T."/>
            <person name="Lindblad-toh K."/>
            <person name="Liu X."/>
            <person name="Lokyitsang T."/>
            <person name="Lokyitsang Y."/>
            <person name="Lucien O."/>
            <person name="Lui A."/>
            <person name="Ma L.J."/>
            <person name="Mabbitt R."/>
            <person name="Macdonald J."/>
            <person name="Maclean C."/>
            <person name="Major J."/>
            <person name="Manning J."/>
            <person name="Marabella R."/>
            <person name="Maru K."/>
            <person name="Matthews C."/>
            <person name="Mauceli E."/>
            <person name="Mccarthy M."/>
            <person name="Mcdonough S."/>
            <person name="Mcghee T."/>
            <person name="Meldrim J."/>
            <person name="Meneus L."/>
            <person name="Mesirov J."/>
            <person name="Mihalev A."/>
            <person name="Mihova T."/>
            <person name="Mikkelsen T."/>
            <person name="Mlenga V."/>
            <person name="Moru K."/>
            <person name="Mozes J."/>
            <person name="Mulrain L."/>
            <person name="Munson G."/>
            <person name="Naylor J."/>
            <person name="Newes C."/>
            <person name="Nguyen C."/>
            <person name="Nguyen N."/>
            <person name="Nguyen T."/>
            <person name="Nicol R."/>
            <person name="Nielsen C."/>
            <person name="Nizzari M."/>
            <person name="Norbu C."/>
            <person name="Norbu N."/>
            <person name="O'donnell P."/>
            <person name="Okoawo O."/>
            <person name="O'leary S."/>
            <person name="Omotosho B."/>
            <person name="O'neill K."/>
            <person name="Osman S."/>
            <person name="Parker S."/>
            <person name="Perrin D."/>
            <person name="Phunkhang P."/>
            <person name="Piqani B."/>
            <person name="Purcell S."/>
            <person name="Rachupka T."/>
            <person name="Ramasamy U."/>
            <person name="Rameau R."/>
            <person name="Ray V."/>
            <person name="Raymond C."/>
            <person name="Retta R."/>
            <person name="Richardson S."/>
            <person name="Rise C."/>
            <person name="Rodriguez J."/>
            <person name="Rogers J."/>
            <person name="Rogov P."/>
            <person name="Rutman M."/>
            <person name="Schupbach R."/>
            <person name="Seaman C."/>
            <person name="Settipalli S."/>
            <person name="Sharpe T."/>
            <person name="Sheridan J."/>
            <person name="Sherpa N."/>
            <person name="Shi J."/>
            <person name="Smirnov S."/>
            <person name="Smith C."/>
            <person name="Sougnez C."/>
            <person name="Spencer B."/>
            <person name="Stalker J."/>
            <person name="Stange-thomann N."/>
            <person name="Stavropoulos S."/>
            <person name="Stetson K."/>
            <person name="Stone C."/>
            <person name="Stone S."/>
            <person name="Stubbs M."/>
            <person name="Talamas J."/>
            <person name="Tchuinga P."/>
            <person name="Tenzing P."/>
            <person name="Tesfaye S."/>
            <person name="Theodore J."/>
            <person name="Thoulutsang Y."/>
            <person name="Topham K."/>
            <person name="Towey S."/>
            <person name="Tsamla T."/>
            <person name="Tsomo N."/>
            <person name="Vallee D."/>
            <person name="Vassiliev H."/>
            <person name="Venkataraman V."/>
            <person name="Vinson J."/>
            <person name="Vo A."/>
            <person name="Wade C."/>
            <person name="Wang S."/>
            <person name="Wangchuk T."/>
            <person name="Wangdi T."/>
            <person name="Whittaker C."/>
            <person name="Wilkinson J."/>
            <person name="Wu Y."/>
            <person name="Wyman D."/>
            <person name="Yadav S."/>
            <person name="Yang S."/>
            <person name="Yang X."/>
            <person name="Yeager S."/>
            <person name="Yee E."/>
            <person name="Young G."/>
            <person name="Zainoun J."/>
            <person name="Zembeck L."/>
            <person name="Zimmer A."/>
            <person name="Zody M."/>
            <person name="Lander E."/>
        </authorList>
    </citation>
    <scope>NUCLEOTIDE SEQUENCE [LARGE SCALE GENOMIC DNA]</scope>
</reference>
<protein>
    <submittedName>
        <fullName evidence="3">Uncharacterized protein</fullName>
    </submittedName>
</protein>
<organism evidence="3 4">
    <name type="scientific">Ciona savignyi</name>
    <name type="common">Pacific transparent sea squirt</name>
    <dbReference type="NCBI Taxonomy" id="51511"/>
    <lineage>
        <taxon>Eukaryota</taxon>
        <taxon>Metazoa</taxon>
        <taxon>Chordata</taxon>
        <taxon>Tunicata</taxon>
        <taxon>Ascidiacea</taxon>
        <taxon>Phlebobranchia</taxon>
        <taxon>Cionidae</taxon>
        <taxon>Ciona</taxon>
    </lineage>
</organism>
<evidence type="ECO:0000313" key="3">
    <source>
        <dbReference type="Ensembl" id="ENSCSAVP00000013128.1"/>
    </source>
</evidence>
<name>H2Z6B6_CIOSA</name>
<dbReference type="GeneTree" id="ENSGT00390000009367"/>
<keyword evidence="2" id="KW-0472">Membrane</keyword>
<evidence type="ECO:0000256" key="1">
    <source>
        <dbReference type="SAM" id="MobiDB-lite"/>
    </source>
</evidence>
<reference evidence="3" key="3">
    <citation type="submission" date="2025-09" db="UniProtKB">
        <authorList>
            <consortium name="Ensembl"/>
        </authorList>
    </citation>
    <scope>IDENTIFICATION</scope>
</reference>
<accession>H2Z6B6</accession>
<evidence type="ECO:0000313" key="4">
    <source>
        <dbReference type="Proteomes" id="UP000007875"/>
    </source>
</evidence>
<dbReference type="AlphaFoldDB" id="H2Z6B6"/>
<feature type="transmembrane region" description="Helical" evidence="2">
    <location>
        <begin position="83"/>
        <end position="104"/>
    </location>
</feature>
<dbReference type="Ensembl" id="ENSCSAVT00000013277.1">
    <property type="protein sequence ID" value="ENSCSAVP00000013128.1"/>
    <property type="gene ID" value="ENSCSAVG00000007708.1"/>
</dbReference>
<dbReference type="InParanoid" id="H2Z6B6"/>
<proteinExistence type="predicted"/>
<feature type="compositionally biased region" description="Polar residues" evidence="1">
    <location>
        <begin position="150"/>
        <end position="167"/>
    </location>
</feature>
<feature type="transmembrane region" description="Helical" evidence="2">
    <location>
        <begin position="54"/>
        <end position="77"/>
    </location>
</feature>
<sequence>MDFVVASIHRVEDQSRSSPTDIAVSTENEFEPDPVRRTWRDVVTIPRCGLNSKYFCTCGFGVALLVSGTCCLVLYFVYSRVLLIPALALFIIGIVVSSVGEWYCRIKIRQRQIEMRRDRDRISDEDCERVAQAVQRQMAAQAAANDQPPAYSTLSTLPTVSSRSNDAYTGDEGDDISPPYTAYDVANEVLPSYKEATTKRNDRK</sequence>
<feature type="region of interest" description="Disordered" evidence="1">
    <location>
        <begin position="142"/>
        <end position="181"/>
    </location>
</feature>
<dbReference type="Proteomes" id="UP000007875">
    <property type="component" value="Unassembled WGS sequence"/>
</dbReference>
<dbReference type="HOGENOM" id="CLU_1348524_0_0_1"/>
<reference evidence="3" key="2">
    <citation type="submission" date="2025-08" db="UniProtKB">
        <authorList>
            <consortium name="Ensembl"/>
        </authorList>
    </citation>
    <scope>IDENTIFICATION</scope>
</reference>
<keyword evidence="2" id="KW-0812">Transmembrane</keyword>
<keyword evidence="4" id="KW-1185">Reference proteome</keyword>
<evidence type="ECO:0000256" key="2">
    <source>
        <dbReference type="SAM" id="Phobius"/>
    </source>
</evidence>
<dbReference type="OMA" id="YCRIKIR"/>